<dbReference type="PROSITE" id="PS00393">
    <property type="entry name" value="PEPCASE_2"/>
    <property type="match status" value="1"/>
</dbReference>
<proteinExistence type="predicted"/>
<dbReference type="GO" id="GO:0015977">
    <property type="term" value="P:carbon fixation"/>
    <property type="evidence" value="ECO:0007669"/>
    <property type="project" value="InterPro"/>
</dbReference>
<dbReference type="GO" id="GO:0005829">
    <property type="term" value="C:cytosol"/>
    <property type="evidence" value="ECO:0007669"/>
    <property type="project" value="TreeGrafter"/>
</dbReference>
<protein>
    <submittedName>
        <fullName evidence="3">Phosphoenolpyruvate carboxylase</fullName>
    </submittedName>
</protein>
<dbReference type="Pfam" id="PF00311">
    <property type="entry name" value="PEPcase"/>
    <property type="match status" value="1"/>
</dbReference>
<dbReference type="SUPFAM" id="SSF51621">
    <property type="entry name" value="Phosphoenolpyruvate/pyruvate domain"/>
    <property type="match status" value="1"/>
</dbReference>
<dbReference type="WBParaSite" id="PSU_v2.g12477.t1">
    <property type="protein sequence ID" value="PSU_v2.g12477.t1"/>
    <property type="gene ID" value="PSU_v2.g12477"/>
</dbReference>
<keyword evidence="2" id="KW-1185">Reference proteome</keyword>
<sequence length="204" mass="23061">MVVPLFETIPDLERGPQIMQEWLDMPEIRQRVRHAQDSVQEVMLGYSDSNKDGGYLTSNWTLYRAEREFAQVFSRRKVRLRLFHGRGGSVGRGGGSSFDAILAQPPGTVNGQIRLTEQGEMIQGRYKDADVGRWHLELFVAATLEASLGSRKGSSNDDEHLAAYGDAMAWMSEQAHQSYRQLVYGNCWPEYRLASFLAQGHAKH</sequence>
<organism evidence="2 3">
    <name type="scientific">Panagrolaimus superbus</name>
    <dbReference type="NCBI Taxonomy" id="310955"/>
    <lineage>
        <taxon>Eukaryota</taxon>
        <taxon>Metazoa</taxon>
        <taxon>Ecdysozoa</taxon>
        <taxon>Nematoda</taxon>
        <taxon>Chromadorea</taxon>
        <taxon>Rhabditida</taxon>
        <taxon>Tylenchina</taxon>
        <taxon>Panagrolaimomorpha</taxon>
        <taxon>Panagrolaimoidea</taxon>
        <taxon>Panagrolaimidae</taxon>
        <taxon>Panagrolaimus</taxon>
    </lineage>
</organism>
<evidence type="ECO:0000313" key="3">
    <source>
        <dbReference type="WBParaSite" id="PSU_v2.g12477.t1"/>
    </source>
</evidence>
<feature type="active site" evidence="1">
    <location>
        <position position="51"/>
    </location>
</feature>
<dbReference type="PRINTS" id="PR00150">
    <property type="entry name" value="PEPCARBXLASE"/>
</dbReference>
<dbReference type="PANTHER" id="PTHR30523">
    <property type="entry name" value="PHOSPHOENOLPYRUVATE CARBOXYLASE"/>
    <property type="match status" value="1"/>
</dbReference>
<reference evidence="3" key="1">
    <citation type="submission" date="2022-11" db="UniProtKB">
        <authorList>
            <consortium name="WormBaseParasite"/>
        </authorList>
    </citation>
    <scope>IDENTIFICATION</scope>
</reference>
<dbReference type="GO" id="GO:0006099">
    <property type="term" value="P:tricarboxylic acid cycle"/>
    <property type="evidence" value="ECO:0007669"/>
    <property type="project" value="InterPro"/>
</dbReference>
<dbReference type="GO" id="GO:0008964">
    <property type="term" value="F:phosphoenolpyruvate carboxylase activity"/>
    <property type="evidence" value="ECO:0007669"/>
    <property type="project" value="InterPro"/>
</dbReference>
<evidence type="ECO:0000313" key="2">
    <source>
        <dbReference type="Proteomes" id="UP000887577"/>
    </source>
</evidence>
<accession>A0A914Y400</accession>
<dbReference type="InterPro" id="IPR033129">
    <property type="entry name" value="PEPCASE_His_AS"/>
</dbReference>
<dbReference type="AlphaFoldDB" id="A0A914Y400"/>
<dbReference type="PANTHER" id="PTHR30523:SF6">
    <property type="entry name" value="PHOSPHOENOLPYRUVATE CARBOXYLASE"/>
    <property type="match status" value="1"/>
</dbReference>
<evidence type="ECO:0000256" key="1">
    <source>
        <dbReference type="PROSITE-ProRule" id="PRU10112"/>
    </source>
</evidence>
<name>A0A914Y400_9BILA</name>
<dbReference type="InterPro" id="IPR021135">
    <property type="entry name" value="PEP_COase"/>
</dbReference>
<dbReference type="Proteomes" id="UP000887577">
    <property type="component" value="Unplaced"/>
</dbReference>
<dbReference type="InterPro" id="IPR015813">
    <property type="entry name" value="Pyrv/PenolPyrv_kinase-like_dom"/>
</dbReference>